<accession>A0A4S2JN02</accession>
<name>A0A4S2JN02_9HYME</name>
<evidence type="ECO:0000313" key="2">
    <source>
        <dbReference type="EMBL" id="TGZ37555.1"/>
    </source>
</evidence>
<evidence type="ECO:0000256" key="1">
    <source>
        <dbReference type="SAM" id="MobiDB-lite"/>
    </source>
</evidence>
<sequence>MQGFKTRRHILEKILGEQKGKDGDPGSRRRYIGLDGAQLTRMRPDSRSVSFTFHREVLGVRNSPEMVPRSSRNLRQRLQDRFEKDRGSGGNDNAKEKPAKAKDSVDRAWNNISLGNVSADSRRALRNGAEKLSRTISSVRTTFGTISQKFKSSTRRRQRLEEQQSPSNMQTPQTRSRQLLGRTPTKLYSPFGIESPRHAWNKENEVGTPVRASSSPECNTHYIHCRPFRFAKVKGFSMLR</sequence>
<evidence type="ECO:0000313" key="3">
    <source>
        <dbReference type="Proteomes" id="UP000310200"/>
    </source>
</evidence>
<dbReference type="Proteomes" id="UP000310200">
    <property type="component" value="Unassembled WGS sequence"/>
</dbReference>
<feature type="compositionally biased region" description="Polar residues" evidence="1">
    <location>
        <begin position="163"/>
        <end position="177"/>
    </location>
</feature>
<feature type="compositionally biased region" description="Basic and acidic residues" evidence="1">
    <location>
        <begin position="14"/>
        <end position="27"/>
    </location>
</feature>
<dbReference type="AlphaFoldDB" id="A0A4S2JN02"/>
<keyword evidence="3" id="KW-1185">Reference proteome</keyword>
<reference evidence="2 3" key="1">
    <citation type="journal article" date="2019" name="Philos. Trans. R. Soc. Lond., B, Biol. Sci.">
        <title>Ant behaviour and brain gene expression of defending hosts depend on the ecological success of the intruding social parasite.</title>
        <authorList>
            <person name="Kaur R."/>
            <person name="Stoldt M."/>
            <person name="Jongepier E."/>
            <person name="Feldmeyer B."/>
            <person name="Menzel F."/>
            <person name="Bornberg-Bauer E."/>
            <person name="Foitzik S."/>
        </authorList>
    </citation>
    <scope>NUCLEOTIDE SEQUENCE [LARGE SCALE GENOMIC DNA]</scope>
    <source>
        <tissue evidence="2">Whole body</tissue>
    </source>
</reference>
<protein>
    <submittedName>
        <fullName evidence="2">Uncharacterized protein</fullName>
    </submittedName>
</protein>
<dbReference type="EMBL" id="QBLH01003534">
    <property type="protein sequence ID" value="TGZ37555.1"/>
    <property type="molecule type" value="Genomic_DNA"/>
</dbReference>
<gene>
    <name evidence="2" type="ORF">DBV15_03865</name>
</gene>
<proteinExistence type="predicted"/>
<organism evidence="2 3">
    <name type="scientific">Temnothorax longispinosus</name>
    <dbReference type="NCBI Taxonomy" id="300112"/>
    <lineage>
        <taxon>Eukaryota</taxon>
        <taxon>Metazoa</taxon>
        <taxon>Ecdysozoa</taxon>
        <taxon>Arthropoda</taxon>
        <taxon>Hexapoda</taxon>
        <taxon>Insecta</taxon>
        <taxon>Pterygota</taxon>
        <taxon>Neoptera</taxon>
        <taxon>Endopterygota</taxon>
        <taxon>Hymenoptera</taxon>
        <taxon>Apocrita</taxon>
        <taxon>Aculeata</taxon>
        <taxon>Formicoidea</taxon>
        <taxon>Formicidae</taxon>
        <taxon>Myrmicinae</taxon>
        <taxon>Temnothorax</taxon>
    </lineage>
</organism>
<feature type="region of interest" description="Disordered" evidence="1">
    <location>
        <begin position="14"/>
        <end position="47"/>
    </location>
</feature>
<comment type="caution">
    <text evidence="2">The sequence shown here is derived from an EMBL/GenBank/DDBJ whole genome shotgun (WGS) entry which is preliminary data.</text>
</comment>
<feature type="region of interest" description="Disordered" evidence="1">
    <location>
        <begin position="81"/>
        <end position="104"/>
    </location>
</feature>
<feature type="region of interest" description="Disordered" evidence="1">
    <location>
        <begin position="147"/>
        <end position="191"/>
    </location>
</feature>